<reference evidence="2 4" key="1">
    <citation type="submission" date="2015-12" db="EMBL/GenBank/DDBJ databases">
        <title>Update maize B73 reference genome by single molecule sequencing technologies.</title>
        <authorList>
            <consortium name="Maize Genome Sequencing Project"/>
            <person name="Ware D."/>
        </authorList>
    </citation>
    <scope>NUCLEOTIDE SEQUENCE [LARGE SCALE GENOMIC DNA]</scope>
    <source>
        <strain evidence="4">cv. B73</strain>
        <tissue evidence="2">Seedling</tissue>
    </source>
</reference>
<evidence type="ECO:0007829" key="5">
    <source>
        <dbReference type="PeptideAtlas" id="A0A1D6KJP5"/>
    </source>
</evidence>
<evidence type="ECO:0000313" key="4">
    <source>
        <dbReference type="Proteomes" id="UP000007305"/>
    </source>
</evidence>
<keyword evidence="4" id="KW-1185">Reference proteome</keyword>
<dbReference type="IntAct" id="A0A1D6KJP5">
    <property type="interactions" value="2"/>
</dbReference>
<feature type="region of interest" description="Disordered" evidence="1">
    <location>
        <begin position="929"/>
        <end position="993"/>
    </location>
</feature>
<evidence type="ECO:0000313" key="2">
    <source>
        <dbReference type="EMBL" id="ONM03152.1"/>
    </source>
</evidence>
<feature type="compositionally biased region" description="Low complexity" evidence="1">
    <location>
        <begin position="68"/>
        <end position="79"/>
    </location>
</feature>
<evidence type="ECO:0000256" key="1">
    <source>
        <dbReference type="SAM" id="MobiDB-lite"/>
    </source>
</evidence>
<dbReference type="ExpressionAtlas" id="A0A1D6KJP5">
    <property type="expression patterns" value="baseline and differential"/>
</dbReference>
<feature type="region of interest" description="Disordered" evidence="1">
    <location>
        <begin position="673"/>
        <end position="911"/>
    </location>
</feature>
<proteinExistence type="evidence at protein level"/>
<keyword evidence="5" id="KW-1267">Proteomics identification</keyword>
<feature type="compositionally biased region" description="Polar residues" evidence="1">
    <location>
        <begin position="143"/>
        <end position="156"/>
    </location>
</feature>
<name>A0A1D6KJP5_MAIZE</name>
<dbReference type="OMA" id="VETSTYH"/>
<feature type="compositionally biased region" description="Basic and acidic residues" evidence="1">
    <location>
        <begin position="697"/>
        <end position="710"/>
    </location>
</feature>
<dbReference type="OrthoDB" id="647319at2759"/>
<dbReference type="GeneID" id="103642659"/>
<dbReference type="RefSeq" id="XP_008664110.1">
    <property type="nucleotide sequence ID" value="XM_008665888.3"/>
</dbReference>
<dbReference type="eggNOG" id="KOG4197">
    <property type="taxonomic scope" value="Eukaryota"/>
</dbReference>
<feature type="region of interest" description="Disordered" evidence="1">
    <location>
        <begin position="131"/>
        <end position="345"/>
    </location>
</feature>
<reference evidence="3" key="2">
    <citation type="submission" date="2019-07" db="EMBL/GenBank/DDBJ databases">
        <authorList>
            <person name="Seetharam A."/>
            <person name="Woodhouse M."/>
            <person name="Cannon E."/>
        </authorList>
    </citation>
    <scope>NUCLEOTIDE SEQUENCE [LARGE SCALE GENOMIC DNA]</scope>
    <source>
        <strain evidence="3">cv. B73</strain>
    </source>
</reference>
<feature type="compositionally biased region" description="Polar residues" evidence="1">
    <location>
        <begin position="194"/>
        <end position="205"/>
    </location>
</feature>
<feature type="region of interest" description="Disordered" evidence="1">
    <location>
        <begin position="34"/>
        <end position="114"/>
    </location>
</feature>
<dbReference type="EMBL" id="CM007647">
    <property type="protein sequence ID" value="ONM03152.1"/>
    <property type="molecule type" value="Genomic_DNA"/>
</dbReference>
<sequence length="1005" mass="106426">MESAHKSGGGSAPGAGAGGEGVLCHACGYQYPNGHPSAKQRRAHRKHCGKPASAAAAAEGSGEHEASELLLGEVGAGAAECGGGSPGSAHEHGDAAEGGDSADPSGNGAGHRVVGDTSAEDCLISGSSVLSEITSESSRTDDGTLTTVATQYSEKGSSTEDGDPSDPAVGSEQIQDVPTSVVPAEPEDRAKFSSEISESEIQNPSIVRPESDAAGGGTSELTDDVARQQDEVAVTGEDAVFDAIDGSKSSERNSVQGDELNLSCQDILQTETGGGHSSTVVEEDSGSKDPTASDGQEILIEETEPNQQSKHALTGSFEKVPDIESVGSSAEKSVGTGDDLLQSGKGACHSEIPVDIIAQLQLDPTSGTADHPAISKGADNFEGQHYHTTDESIGAIPSTFEPAVGAKVVSVDVTADLTEDVCSSDITIDDGMQENVTSGTIVPSQVDILDSSPSATAHEVNIVGSINDDDEKSQDGKSSADLASYEVKEMVVKDNFEEKQQTKEVIVDPTPHEANNFPSTDNHEENEQNKEIVADTTSHKISAVQSMGSTEEKEHIEDFIAKLASEEIIFTSNRDIVEQQDETDMKTNYEIDRARNLEATEEIAAGGESNTGTITDVVEDKFPNEEITLGTISLNMADSSVKEEKMHDEEVNEDLDSRDDIMVHGPDNVKEKMCEETMSGPTLDKFSLPTSTDSPEEGNKDESTRADPMSHETNVAQTSDGADEEKKIRELAVDPTSSIGTMGNIGNAEDKKPSEETTTDPRPVENTTTQGTEDATDPKPVENTTPQGTEDADSSKQNENTASVGGVEGKKQGEETTADPRSVENTTVEGKKQGEETTADPRSVENTTAQGTEDAESSKQNENTNVMEEERVTVEDTTSREISAIESTDDLKGKATNENEEIADKEMVTDSDKNHVSLKVLLADKNVEAKEKEKKATSAKDRVLSFRRRVSKDNVSPPVKPGSPTKDKDGSGQQDWNSPARLPVEKKPKGRKQQWVPFICCSSVQ</sequence>
<organism evidence="2">
    <name type="scientific">Zea mays</name>
    <name type="common">Maize</name>
    <dbReference type="NCBI Taxonomy" id="4577"/>
    <lineage>
        <taxon>Eukaryota</taxon>
        <taxon>Viridiplantae</taxon>
        <taxon>Streptophyta</taxon>
        <taxon>Embryophyta</taxon>
        <taxon>Tracheophyta</taxon>
        <taxon>Spermatophyta</taxon>
        <taxon>Magnoliopsida</taxon>
        <taxon>Liliopsida</taxon>
        <taxon>Poales</taxon>
        <taxon>Poaceae</taxon>
        <taxon>PACMAD clade</taxon>
        <taxon>Panicoideae</taxon>
        <taxon>Andropogonodae</taxon>
        <taxon>Andropogoneae</taxon>
        <taxon>Tripsacinae</taxon>
        <taxon>Zea</taxon>
    </lineage>
</organism>
<dbReference type="AlphaFoldDB" id="A0A1D6KJP5"/>
<reference evidence="3" key="3">
    <citation type="submission" date="2021-05" db="UniProtKB">
        <authorList>
            <consortium name="EnsemblPlants"/>
        </authorList>
    </citation>
    <scope>IDENTIFICATION</scope>
    <source>
        <strain evidence="3">cv. B73</strain>
    </source>
</reference>
<feature type="compositionally biased region" description="Basic and acidic residues" evidence="1">
    <location>
        <begin position="889"/>
        <end position="911"/>
    </location>
</feature>
<gene>
    <name evidence="3" type="primary">LOC103642659</name>
    <name evidence="2" type="ORF">ZEAMMB73_Zm00001d031570</name>
</gene>
<feature type="compositionally biased region" description="Polar residues" evidence="1">
    <location>
        <begin position="252"/>
        <end position="271"/>
    </location>
</feature>
<feature type="compositionally biased region" description="Basic residues" evidence="1">
    <location>
        <begin position="38"/>
        <end position="49"/>
    </location>
</feature>
<feature type="compositionally biased region" description="Polar residues" evidence="1">
    <location>
        <begin position="711"/>
        <end position="720"/>
    </location>
</feature>
<dbReference type="PaxDb" id="4577-GRMZM2G096806_P01"/>
<dbReference type="PANTHER" id="PTHR35746">
    <property type="entry name" value="PENTATRICOPEPTIDE REPEAT (PPR) SUPERFAMILY PROTEIN"/>
    <property type="match status" value="1"/>
</dbReference>
<dbReference type="PANTHER" id="PTHR35746:SF1">
    <property type="entry name" value="PENTATRICOPEPTIDE REPEAT (PPR) SUPERFAMILY PROTEIN"/>
    <property type="match status" value="1"/>
</dbReference>
<feature type="compositionally biased region" description="Basic and acidic residues" evidence="1">
    <location>
        <begin position="868"/>
        <end position="879"/>
    </location>
</feature>
<dbReference type="Gramene" id="Zm00001eb036140_T003">
    <property type="protein sequence ID" value="Zm00001eb036140_P003"/>
    <property type="gene ID" value="Zm00001eb036140"/>
</dbReference>
<accession>A0A1D6KJP5</accession>
<dbReference type="EnsemblPlants" id="Zm00001eb036140_T003">
    <property type="protein sequence ID" value="Zm00001eb036140_P003"/>
    <property type="gene ID" value="Zm00001eb036140"/>
</dbReference>
<protein>
    <submittedName>
        <fullName evidence="2">FK506-binding protein 2-1</fullName>
    </submittedName>
</protein>
<evidence type="ECO:0000313" key="3">
    <source>
        <dbReference type="EnsemblPlants" id="Zm00001eb036140_P003"/>
    </source>
</evidence>
<feature type="compositionally biased region" description="Basic and acidic residues" evidence="1">
    <location>
        <begin position="929"/>
        <end position="944"/>
    </location>
</feature>
<dbReference type="Proteomes" id="UP000007305">
    <property type="component" value="Chromosome 1"/>
</dbReference>